<dbReference type="InterPro" id="IPR036046">
    <property type="entry name" value="Acylphosphatase-like_dom_sf"/>
</dbReference>
<dbReference type="EMBL" id="CP015405">
    <property type="protein sequence ID" value="ANU76888.2"/>
    <property type="molecule type" value="Genomic_DNA"/>
</dbReference>
<dbReference type="InterPro" id="IPR017968">
    <property type="entry name" value="Acylphosphatase_CS"/>
</dbReference>
<dbReference type="PROSITE" id="PS00151">
    <property type="entry name" value="ACYLPHOSPHATASE_2"/>
    <property type="match status" value="1"/>
</dbReference>
<organism evidence="8 9">
    <name type="scientific">Blautia pseudococcoides</name>
    <dbReference type="NCBI Taxonomy" id="1796616"/>
    <lineage>
        <taxon>Bacteria</taxon>
        <taxon>Bacillati</taxon>
        <taxon>Bacillota</taxon>
        <taxon>Clostridia</taxon>
        <taxon>Lachnospirales</taxon>
        <taxon>Lachnospiraceae</taxon>
        <taxon>Blautia</taxon>
    </lineage>
</organism>
<evidence type="ECO:0000259" key="7">
    <source>
        <dbReference type="PROSITE" id="PS51160"/>
    </source>
</evidence>
<dbReference type="Proteomes" id="UP000092574">
    <property type="component" value="Chromosome"/>
</dbReference>
<dbReference type="SUPFAM" id="SSF54975">
    <property type="entry name" value="Acylphosphatase/BLUF domain-like"/>
    <property type="match status" value="1"/>
</dbReference>
<evidence type="ECO:0000256" key="1">
    <source>
        <dbReference type="ARBA" id="ARBA00005614"/>
    </source>
</evidence>
<evidence type="ECO:0000313" key="8">
    <source>
        <dbReference type="EMBL" id="ANU76888.2"/>
    </source>
</evidence>
<keyword evidence="5" id="KW-0378">Hydrolase</keyword>
<comment type="catalytic activity">
    <reaction evidence="4 5">
        <text>an acyl phosphate + H2O = a carboxylate + phosphate + H(+)</text>
        <dbReference type="Rhea" id="RHEA:14965"/>
        <dbReference type="ChEBI" id="CHEBI:15377"/>
        <dbReference type="ChEBI" id="CHEBI:15378"/>
        <dbReference type="ChEBI" id="CHEBI:29067"/>
        <dbReference type="ChEBI" id="CHEBI:43474"/>
        <dbReference type="ChEBI" id="CHEBI:59918"/>
        <dbReference type="EC" id="3.6.1.7"/>
    </reaction>
</comment>
<feature type="active site" evidence="5">
    <location>
        <position position="19"/>
    </location>
</feature>
<gene>
    <name evidence="8" type="ORF">A4V09_14655</name>
</gene>
<keyword evidence="9" id="KW-1185">Reference proteome</keyword>
<dbReference type="EC" id="3.6.1.7" evidence="2 5"/>
<evidence type="ECO:0000256" key="3">
    <source>
        <dbReference type="ARBA" id="ARBA00015991"/>
    </source>
</evidence>
<evidence type="ECO:0000256" key="6">
    <source>
        <dbReference type="RuleBase" id="RU004168"/>
    </source>
</evidence>
<dbReference type="GO" id="GO:0003998">
    <property type="term" value="F:acylphosphatase activity"/>
    <property type="evidence" value="ECO:0007669"/>
    <property type="project" value="UniProtKB-EC"/>
</dbReference>
<protein>
    <recommendedName>
        <fullName evidence="3 5">acylphosphatase</fullName>
        <ecNumber evidence="2 5">3.6.1.7</ecNumber>
    </recommendedName>
</protein>
<evidence type="ECO:0000256" key="5">
    <source>
        <dbReference type="PROSITE-ProRule" id="PRU00520"/>
    </source>
</evidence>
<proteinExistence type="inferred from homology"/>
<dbReference type="OrthoDB" id="9808093at2"/>
<evidence type="ECO:0000256" key="4">
    <source>
        <dbReference type="ARBA" id="ARBA00047645"/>
    </source>
</evidence>
<dbReference type="STRING" id="1796616.A4V09_14655"/>
<dbReference type="RefSeq" id="WP_084043614.1">
    <property type="nucleotide sequence ID" value="NZ_CP015405.2"/>
</dbReference>
<comment type="similarity">
    <text evidence="1 6">Belongs to the acylphosphatase family.</text>
</comment>
<feature type="active site" evidence="5">
    <location>
        <position position="37"/>
    </location>
</feature>
<dbReference type="PANTHER" id="PTHR47268:SF4">
    <property type="entry name" value="ACYLPHOSPHATASE"/>
    <property type="match status" value="1"/>
</dbReference>
<dbReference type="KEGG" id="byl:A4V09_14655"/>
<dbReference type="PROSITE" id="PS51160">
    <property type="entry name" value="ACYLPHOSPHATASE_3"/>
    <property type="match status" value="1"/>
</dbReference>
<dbReference type="AlphaFoldDB" id="A0A1C7ID05"/>
<dbReference type="Gene3D" id="3.30.70.100">
    <property type="match status" value="1"/>
</dbReference>
<accession>A0A1C7ID05</accession>
<dbReference type="InterPro" id="IPR001792">
    <property type="entry name" value="Acylphosphatase-like_dom"/>
</dbReference>
<sequence length="89" mass="10231">MKIRKHFILTGLVQGVGLRYRAQHLARLLQVTGWVKNTWDGCVEMELQGKEQEIANFLERLSMGNFIRIEGVDAKEIPVREENGFCVKS</sequence>
<evidence type="ECO:0000313" key="9">
    <source>
        <dbReference type="Proteomes" id="UP000092574"/>
    </source>
</evidence>
<dbReference type="InterPro" id="IPR020456">
    <property type="entry name" value="Acylphosphatase"/>
</dbReference>
<evidence type="ECO:0000256" key="2">
    <source>
        <dbReference type="ARBA" id="ARBA00012150"/>
    </source>
</evidence>
<dbReference type="PANTHER" id="PTHR47268">
    <property type="entry name" value="ACYLPHOSPHATASE"/>
    <property type="match status" value="1"/>
</dbReference>
<reference evidence="8" key="1">
    <citation type="submission" date="2017-04" db="EMBL/GenBank/DDBJ databases">
        <title>Complete Genome Sequences of Twelve Strains of a Stable Defined Moderately Diverse Mouse Microbiota 2 (sDMDMm2).</title>
        <authorList>
            <person name="Uchimura Y."/>
            <person name="Wyss M."/>
            <person name="Brugiroux S."/>
            <person name="Limenitakis J.P."/>
            <person name="Stecher B."/>
            <person name="McCoy K.D."/>
            <person name="Macpherson A.J."/>
        </authorList>
    </citation>
    <scope>NUCLEOTIDE SEQUENCE</scope>
    <source>
        <strain evidence="8">YL58</strain>
    </source>
</reference>
<feature type="domain" description="Acylphosphatase-like" evidence="7">
    <location>
        <begin position="4"/>
        <end position="89"/>
    </location>
</feature>
<name>A0A1C7ID05_9FIRM</name>
<dbReference type="Pfam" id="PF00708">
    <property type="entry name" value="Acylphosphatase"/>
    <property type="match status" value="1"/>
</dbReference>